<feature type="domain" description="Ferritin/DPS" evidence="3">
    <location>
        <begin position="13"/>
        <end position="155"/>
    </location>
</feature>
<proteinExistence type="inferred from homology"/>
<dbReference type="PROSITE" id="PS00818">
    <property type="entry name" value="DPS_1"/>
    <property type="match status" value="1"/>
</dbReference>
<keyword evidence="5" id="KW-1185">Reference proteome</keyword>
<dbReference type="Pfam" id="PF00210">
    <property type="entry name" value="Ferritin"/>
    <property type="match status" value="1"/>
</dbReference>
<dbReference type="RefSeq" id="WP_125578491.1">
    <property type="nucleotide sequence ID" value="NZ_JBHTOF010000090.1"/>
</dbReference>
<gene>
    <name evidence="4" type="ORF">ACFQ4L_07640</name>
</gene>
<comment type="similarity">
    <text evidence="1 2">Belongs to the Dps family.</text>
</comment>
<protein>
    <submittedName>
        <fullName evidence="4">DNA starvation/stationary phase protection protein</fullName>
    </submittedName>
</protein>
<evidence type="ECO:0000259" key="3">
    <source>
        <dbReference type="Pfam" id="PF00210"/>
    </source>
</evidence>
<dbReference type="PANTHER" id="PTHR42932:SF1">
    <property type="entry name" value="GENERAL STRESS PROTEIN 20U"/>
    <property type="match status" value="1"/>
</dbReference>
<organism evidence="4 5">
    <name type="scientific">Lapidilactobacillus mulanensis</name>
    <dbReference type="NCBI Taxonomy" id="2485999"/>
    <lineage>
        <taxon>Bacteria</taxon>
        <taxon>Bacillati</taxon>
        <taxon>Bacillota</taxon>
        <taxon>Bacilli</taxon>
        <taxon>Lactobacillales</taxon>
        <taxon>Lactobacillaceae</taxon>
        <taxon>Lapidilactobacillus</taxon>
    </lineage>
</organism>
<evidence type="ECO:0000313" key="4">
    <source>
        <dbReference type="EMBL" id="MFD1465931.1"/>
    </source>
</evidence>
<reference evidence="5" key="1">
    <citation type="journal article" date="2019" name="Int. J. Syst. Evol. Microbiol.">
        <title>The Global Catalogue of Microorganisms (GCM) 10K type strain sequencing project: providing services to taxonomists for standard genome sequencing and annotation.</title>
        <authorList>
            <consortium name="The Broad Institute Genomics Platform"/>
            <consortium name="The Broad Institute Genome Sequencing Center for Infectious Disease"/>
            <person name="Wu L."/>
            <person name="Ma J."/>
        </authorList>
    </citation>
    <scope>NUCLEOTIDE SEQUENCE [LARGE SCALE GENOMIC DNA]</scope>
    <source>
        <strain evidence="5">CCM 8951</strain>
    </source>
</reference>
<comment type="caution">
    <text evidence="4">The sequence shown here is derived from an EMBL/GenBank/DDBJ whole genome shotgun (WGS) entry which is preliminary data.</text>
</comment>
<dbReference type="SUPFAM" id="SSF47240">
    <property type="entry name" value="Ferritin-like"/>
    <property type="match status" value="1"/>
</dbReference>
<dbReference type="InterPro" id="IPR008331">
    <property type="entry name" value="Ferritin_DPS_dom"/>
</dbReference>
<dbReference type="Gene3D" id="1.20.1260.10">
    <property type="match status" value="1"/>
</dbReference>
<dbReference type="EMBL" id="JBHTOF010000090">
    <property type="protein sequence ID" value="MFD1465931.1"/>
    <property type="molecule type" value="Genomic_DNA"/>
</dbReference>
<evidence type="ECO:0000313" key="5">
    <source>
        <dbReference type="Proteomes" id="UP001597244"/>
    </source>
</evidence>
<sequence>MTKEYDYPQTKIQLNQLVADISQLTVNIHQTHWYMRGREFFRLHPLMDEYMDQLNDQLDEIAERLIAIGGAPFSTTHEFIDHTGLPEEPGKFGKYSLTDYMQRLTDQFKYLRDQYEKGMEISDSEKDWPTQDMLNGFKAAIDKNIWTLNAFLDQDAQA</sequence>
<dbReference type="CDD" id="cd01043">
    <property type="entry name" value="DPS"/>
    <property type="match status" value="1"/>
</dbReference>
<dbReference type="PROSITE" id="PS00819">
    <property type="entry name" value="DPS_2"/>
    <property type="match status" value="1"/>
</dbReference>
<dbReference type="PANTHER" id="PTHR42932">
    <property type="entry name" value="GENERAL STRESS PROTEIN 20U"/>
    <property type="match status" value="1"/>
</dbReference>
<dbReference type="PIRSF" id="PIRSF005900">
    <property type="entry name" value="Dps"/>
    <property type="match status" value="1"/>
</dbReference>
<dbReference type="InterPro" id="IPR012347">
    <property type="entry name" value="Ferritin-like"/>
</dbReference>
<dbReference type="InterPro" id="IPR009078">
    <property type="entry name" value="Ferritin-like_SF"/>
</dbReference>
<accession>A0ABW4DQ52</accession>
<dbReference type="Proteomes" id="UP001597244">
    <property type="component" value="Unassembled WGS sequence"/>
</dbReference>
<name>A0ABW4DQ52_9LACO</name>
<dbReference type="InterPro" id="IPR002177">
    <property type="entry name" value="DPS_DNA-bd"/>
</dbReference>
<dbReference type="PRINTS" id="PR01346">
    <property type="entry name" value="HELNAPAPROT"/>
</dbReference>
<evidence type="ECO:0000256" key="2">
    <source>
        <dbReference type="RuleBase" id="RU003875"/>
    </source>
</evidence>
<evidence type="ECO:0000256" key="1">
    <source>
        <dbReference type="ARBA" id="ARBA00009497"/>
    </source>
</evidence>
<dbReference type="InterPro" id="IPR023188">
    <property type="entry name" value="DPS_DNA-bd_CS"/>
</dbReference>